<comment type="caution">
    <text evidence="2">The sequence shown here is derived from an EMBL/GenBank/DDBJ whole genome shotgun (WGS) entry which is preliminary data.</text>
</comment>
<gene>
    <name evidence="2" type="ORF">E2C01_043265</name>
</gene>
<accession>A0A5B7FZ31</accession>
<protein>
    <submittedName>
        <fullName evidence="2">Uncharacterized protein</fullName>
    </submittedName>
</protein>
<reference evidence="2 3" key="1">
    <citation type="submission" date="2019-05" db="EMBL/GenBank/DDBJ databases">
        <title>Another draft genome of Portunus trituberculatus and its Hox gene families provides insights of decapod evolution.</title>
        <authorList>
            <person name="Jeong J.-H."/>
            <person name="Song I."/>
            <person name="Kim S."/>
            <person name="Choi T."/>
            <person name="Kim D."/>
            <person name="Ryu S."/>
            <person name="Kim W."/>
        </authorList>
    </citation>
    <scope>NUCLEOTIDE SEQUENCE [LARGE SCALE GENOMIC DNA]</scope>
    <source>
        <tissue evidence="2">Muscle</tissue>
    </source>
</reference>
<dbReference type="AlphaFoldDB" id="A0A5B7FZ31"/>
<feature type="region of interest" description="Disordered" evidence="1">
    <location>
        <begin position="1"/>
        <end position="73"/>
    </location>
</feature>
<organism evidence="2 3">
    <name type="scientific">Portunus trituberculatus</name>
    <name type="common">Swimming crab</name>
    <name type="synonym">Neptunus trituberculatus</name>
    <dbReference type="NCBI Taxonomy" id="210409"/>
    <lineage>
        <taxon>Eukaryota</taxon>
        <taxon>Metazoa</taxon>
        <taxon>Ecdysozoa</taxon>
        <taxon>Arthropoda</taxon>
        <taxon>Crustacea</taxon>
        <taxon>Multicrustacea</taxon>
        <taxon>Malacostraca</taxon>
        <taxon>Eumalacostraca</taxon>
        <taxon>Eucarida</taxon>
        <taxon>Decapoda</taxon>
        <taxon>Pleocyemata</taxon>
        <taxon>Brachyura</taxon>
        <taxon>Eubrachyura</taxon>
        <taxon>Portunoidea</taxon>
        <taxon>Portunidae</taxon>
        <taxon>Portuninae</taxon>
        <taxon>Portunus</taxon>
    </lineage>
</organism>
<evidence type="ECO:0000313" key="2">
    <source>
        <dbReference type="EMBL" id="MPC49464.1"/>
    </source>
</evidence>
<dbReference type="EMBL" id="VSRR010008884">
    <property type="protein sequence ID" value="MPC49464.1"/>
    <property type="molecule type" value="Genomic_DNA"/>
</dbReference>
<feature type="compositionally biased region" description="Basic and acidic residues" evidence="1">
    <location>
        <begin position="54"/>
        <end position="64"/>
    </location>
</feature>
<evidence type="ECO:0000313" key="3">
    <source>
        <dbReference type="Proteomes" id="UP000324222"/>
    </source>
</evidence>
<dbReference type="Proteomes" id="UP000324222">
    <property type="component" value="Unassembled WGS sequence"/>
</dbReference>
<keyword evidence="3" id="KW-1185">Reference proteome</keyword>
<sequence>MALAVPWNAPDGRREAGGRVKPPRQRHVQATPPPTAPRPGAHTPEGYCAAGDPDPPRVPDDVTESHACPRGTD</sequence>
<name>A0A5B7FZ31_PORTR</name>
<evidence type="ECO:0000256" key="1">
    <source>
        <dbReference type="SAM" id="MobiDB-lite"/>
    </source>
</evidence>
<proteinExistence type="predicted"/>